<dbReference type="Gene3D" id="1.10.1410.10">
    <property type="match status" value="1"/>
</dbReference>
<dbReference type="PANTHER" id="PTHR45979:SF3">
    <property type="entry name" value="EXPRESSED PROTEIN"/>
    <property type="match status" value="1"/>
</dbReference>
<name>A0A0A9DFS7_ARUDO</name>
<dbReference type="InterPro" id="IPR058921">
    <property type="entry name" value="PAP/OAS1-rel"/>
</dbReference>
<sequence length="760" mass="84525">MRFRPKHLNIIDPLKEYNNLGRSVNRASFHRIRTAFSFGAQKLGQILMLPPELVPDGIYGFFKNTLGRNGRGVRPDVGSNGVVSPSFGTGVALLEDISSLKISYKEDENKIPRHLSRSYSYNSSHVRINEPTCLSSCLPGGHNVALCTDLSTRSSHFVHHALEQFSSFYQENGTAGCEKCSSDHKTEQVSHCTAKAFHMADRSSIQSQVHVNNPSLTLNSSADVNTLELSTVKKNWSAVRVEKHHLPPSSLSLPELSGDLDSQFRCLRQVQYHLEYLFDGFFQSVQEAFSGDKFQKDPPSVFLNTDTALPGLLFPSSAETNGRKSVPVSCSQGTEDGSQHLQNEDPWDVACQRNISLPSGTEVPSNELSPSSSYADSEISSVSWCYSSEDTAEMHGPDTYFPRKSYDTCKERLASSRENGKILTNKQVRIESDRASAPGVSSVSYKEQVALDSRTKQRITGQRLKVYGYIHSDRKVVEKRSCDTRKEPVRRDSEDRQIPKYHRDDCSNKNFFQKKICYDTDMEFARAPSTMNQMPKYRPFNIHSTIKEFASGSLSKNLSRKQSYGPIEEPETLDWPAKQIPICEPLKLQNKRRGRVCSKKNSAGNQNYSNHKEHLSSVGAAEHIPCSHAVSALNGLEREADSNKLVENGSQLRPLLAEVPLSMNSQEKPQAYNSSQPSFPFLECPPVKNIEFGSLGPFALTFSSSKSNKATNAHPDSKVFTDISALVLQRSRAGSTQNRSPGFCKVGDEDEFPPLSAGVL</sequence>
<accession>A0A0A9DFS7</accession>
<protein>
    <recommendedName>
        <fullName evidence="2">PAP/OAS1 substrate-binding-related domain-containing protein</fullName>
    </recommendedName>
</protein>
<dbReference type="EMBL" id="GBRH01210436">
    <property type="protein sequence ID" value="JAD87459.1"/>
    <property type="molecule type" value="Transcribed_RNA"/>
</dbReference>
<evidence type="ECO:0000313" key="3">
    <source>
        <dbReference type="EMBL" id="JAD87459.1"/>
    </source>
</evidence>
<feature type="domain" description="PAP/OAS1 substrate-binding-related" evidence="2">
    <location>
        <begin position="2"/>
        <end position="66"/>
    </location>
</feature>
<evidence type="ECO:0000256" key="1">
    <source>
        <dbReference type="SAM" id="MobiDB-lite"/>
    </source>
</evidence>
<dbReference type="SUPFAM" id="SSF81631">
    <property type="entry name" value="PAP/OAS1 substrate-binding domain"/>
    <property type="match status" value="1"/>
</dbReference>
<dbReference type="Pfam" id="PF26180">
    <property type="entry name" value="PAP-OAS1"/>
    <property type="match status" value="1"/>
</dbReference>
<evidence type="ECO:0000259" key="2">
    <source>
        <dbReference type="Pfam" id="PF26180"/>
    </source>
</evidence>
<reference evidence="3" key="2">
    <citation type="journal article" date="2015" name="Data Brief">
        <title>Shoot transcriptome of the giant reed, Arundo donax.</title>
        <authorList>
            <person name="Barrero R.A."/>
            <person name="Guerrero F.D."/>
            <person name="Moolhuijzen P."/>
            <person name="Goolsby J.A."/>
            <person name="Tidwell J."/>
            <person name="Bellgard S.E."/>
            <person name="Bellgard M.I."/>
        </authorList>
    </citation>
    <scope>NUCLEOTIDE SEQUENCE</scope>
    <source>
        <tissue evidence="3">Shoot tissue taken approximately 20 cm above the soil surface</tissue>
    </source>
</reference>
<feature type="compositionally biased region" description="Polar residues" evidence="1">
    <location>
        <begin position="328"/>
        <end position="341"/>
    </location>
</feature>
<dbReference type="InterPro" id="IPR058920">
    <property type="entry name" value="PAP-OAS1-bd-rel"/>
</dbReference>
<proteinExistence type="predicted"/>
<feature type="region of interest" description="Disordered" evidence="1">
    <location>
        <begin position="314"/>
        <end position="345"/>
    </location>
</feature>
<organism evidence="3">
    <name type="scientific">Arundo donax</name>
    <name type="common">Giant reed</name>
    <name type="synonym">Donax arundinaceus</name>
    <dbReference type="NCBI Taxonomy" id="35708"/>
    <lineage>
        <taxon>Eukaryota</taxon>
        <taxon>Viridiplantae</taxon>
        <taxon>Streptophyta</taxon>
        <taxon>Embryophyta</taxon>
        <taxon>Tracheophyta</taxon>
        <taxon>Spermatophyta</taxon>
        <taxon>Magnoliopsida</taxon>
        <taxon>Liliopsida</taxon>
        <taxon>Poales</taxon>
        <taxon>Poaceae</taxon>
        <taxon>PACMAD clade</taxon>
        <taxon>Arundinoideae</taxon>
        <taxon>Arundineae</taxon>
        <taxon>Arundo</taxon>
    </lineage>
</organism>
<reference evidence="3" key="1">
    <citation type="submission" date="2014-09" db="EMBL/GenBank/DDBJ databases">
        <authorList>
            <person name="Magalhaes I.L.F."/>
            <person name="Oliveira U."/>
            <person name="Santos F.R."/>
            <person name="Vidigal T.H.D.A."/>
            <person name="Brescovit A.D."/>
            <person name="Santos A.J."/>
        </authorList>
    </citation>
    <scope>NUCLEOTIDE SEQUENCE</scope>
    <source>
        <tissue evidence="3">Shoot tissue taken approximately 20 cm above the soil surface</tissue>
    </source>
</reference>
<dbReference type="AlphaFoldDB" id="A0A0A9DFS7"/>
<dbReference type="PANTHER" id="PTHR45979">
    <property type="entry name" value="PAP/OAS1 SUBSTRATE-BINDING DOMAIN SUPERFAMILY"/>
    <property type="match status" value="1"/>
</dbReference>